<feature type="region of interest" description="Disordered" evidence="1">
    <location>
        <begin position="50"/>
        <end position="87"/>
    </location>
</feature>
<keyword evidence="2" id="KW-1133">Transmembrane helix</keyword>
<keyword evidence="4" id="KW-1185">Reference proteome</keyword>
<keyword evidence="2" id="KW-0472">Membrane</keyword>
<evidence type="ECO:0000256" key="1">
    <source>
        <dbReference type="SAM" id="MobiDB-lite"/>
    </source>
</evidence>
<evidence type="ECO:0000313" key="4">
    <source>
        <dbReference type="Proteomes" id="UP000054560"/>
    </source>
</evidence>
<keyword evidence="2" id="KW-0812">Transmembrane</keyword>
<proteinExistence type="predicted"/>
<dbReference type="AlphaFoldDB" id="A0A0L0FCP5"/>
<gene>
    <name evidence="3" type="ORF">SARC_12934</name>
</gene>
<dbReference type="RefSeq" id="XP_014148426.1">
    <property type="nucleotide sequence ID" value="XM_014292951.1"/>
</dbReference>
<dbReference type="GeneID" id="25913438"/>
<name>A0A0L0FCP5_9EUKA</name>
<feature type="compositionally biased region" description="Basic and acidic residues" evidence="1">
    <location>
        <begin position="59"/>
        <end position="73"/>
    </location>
</feature>
<dbReference type="Proteomes" id="UP000054560">
    <property type="component" value="Unassembled WGS sequence"/>
</dbReference>
<dbReference type="EMBL" id="KQ244327">
    <property type="protein sequence ID" value="KNC74524.1"/>
    <property type="molecule type" value="Genomic_DNA"/>
</dbReference>
<feature type="transmembrane region" description="Helical" evidence="2">
    <location>
        <begin position="20"/>
        <end position="43"/>
    </location>
</feature>
<evidence type="ECO:0000256" key="2">
    <source>
        <dbReference type="SAM" id="Phobius"/>
    </source>
</evidence>
<sequence>MGRMARVLTKTKSKGKSAIYSATGGQWITYVALLSAAVMFLVWHTQQAGTSQGYRNTHIPREQKQTQDIKADDSASNSTHSYRVGEAPLSAGRRRPVLVYLFVIPT</sequence>
<evidence type="ECO:0000313" key="3">
    <source>
        <dbReference type="EMBL" id="KNC74524.1"/>
    </source>
</evidence>
<accession>A0A0L0FCP5</accession>
<reference evidence="3 4" key="1">
    <citation type="submission" date="2011-02" db="EMBL/GenBank/DDBJ databases">
        <title>The Genome Sequence of Sphaeroforma arctica JP610.</title>
        <authorList>
            <consortium name="The Broad Institute Genome Sequencing Platform"/>
            <person name="Russ C."/>
            <person name="Cuomo C."/>
            <person name="Young S.K."/>
            <person name="Zeng Q."/>
            <person name="Gargeya S."/>
            <person name="Alvarado L."/>
            <person name="Berlin A."/>
            <person name="Chapman S.B."/>
            <person name="Chen Z."/>
            <person name="Freedman E."/>
            <person name="Gellesch M."/>
            <person name="Goldberg J."/>
            <person name="Griggs A."/>
            <person name="Gujja S."/>
            <person name="Heilman E."/>
            <person name="Heiman D."/>
            <person name="Howarth C."/>
            <person name="Mehta T."/>
            <person name="Neiman D."/>
            <person name="Pearson M."/>
            <person name="Roberts A."/>
            <person name="Saif S."/>
            <person name="Shea T."/>
            <person name="Shenoy N."/>
            <person name="Sisk P."/>
            <person name="Stolte C."/>
            <person name="Sykes S."/>
            <person name="White J."/>
            <person name="Yandava C."/>
            <person name="Burger G."/>
            <person name="Gray M.W."/>
            <person name="Holland P.W.H."/>
            <person name="King N."/>
            <person name="Lang F.B.F."/>
            <person name="Roger A.J."/>
            <person name="Ruiz-Trillo I."/>
            <person name="Haas B."/>
            <person name="Nusbaum C."/>
            <person name="Birren B."/>
        </authorList>
    </citation>
    <scope>NUCLEOTIDE SEQUENCE [LARGE SCALE GENOMIC DNA]</scope>
    <source>
        <strain evidence="3 4">JP610</strain>
    </source>
</reference>
<protein>
    <submittedName>
        <fullName evidence="3">Uncharacterized protein</fullName>
    </submittedName>
</protein>
<organism evidence="3 4">
    <name type="scientific">Sphaeroforma arctica JP610</name>
    <dbReference type="NCBI Taxonomy" id="667725"/>
    <lineage>
        <taxon>Eukaryota</taxon>
        <taxon>Ichthyosporea</taxon>
        <taxon>Ichthyophonida</taxon>
        <taxon>Sphaeroforma</taxon>
    </lineage>
</organism>